<feature type="non-terminal residue" evidence="1">
    <location>
        <position position="1"/>
    </location>
</feature>
<evidence type="ECO:0000313" key="2">
    <source>
        <dbReference type="Proteomes" id="UP000007174"/>
    </source>
</evidence>
<proteinExistence type="predicted"/>
<dbReference type="AlphaFoldDB" id="H1W034"/>
<dbReference type="Proteomes" id="UP000007174">
    <property type="component" value="Unassembled WGS sequence"/>
</dbReference>
<dbReference type="HOGENOM" id="CLU_2800889_0_0_1"/>
<gene>
    <name evidence="1" type="ORF">CH063_14790</name>
</gene>
<organism evidence="1 2">
    <name type="scientific">Colletotrichum higginsianum (strain IMI 349063)</name>
    <name type="common">Crucifer anthracnose fungus</name>
    <dbReference type="NCBI Taxonomy" id="759273"/>
    <lineage>
        <taxon>Eukaryota</taxon>
        <taxon>Fungi</taxon>
        <taxon>Dikarya</taxon>
        <taxon>Ascomycota</taxon>
        <taxon>Pezizomycotina</taxon>
        <taxon>Sordariomycetes</taxon>
        <taxon>Hypocreomycetidae</taxon>
        <taxon>Glomerellales</taxon>
        <taxon>Glomerellaceae</taxon>
        <taxon>Colletotrichum</taxon>
        <taxon>Colletotrichum destructivum species complex</taxon>
    </lineage>
</organism>
<name>H1W034_COLHI</name>
<sequence length="68" mass="7736">DVLELKPQILWHETERGVLGGPNLVPRKVLARMALLVQKLWRQREIKEHFPAAIAFFGVGVSDVVFCL</sequence>
<accession>H1W034</accession>
<evidence type="ECO:0000313" key="1">
    <source>
        <dbReference type="EMBL" id="CCF45846.1"/>
    </source>
</evidence>
<dbReference type="EMBL" id="CACQ02008104">
    <property type="protein sequence ID" value="CCF45846.1"/>
    <property type="molecule type" value="Genomic_DNA"/>
</dbReference>
<reference evidence="2" key="1">
    <citation type="journal article" date="2012" name="Nat. Genet.">
        <title>Lifestyle transitions in plant pathogenic Colletotrichum fungi deciphered by genome and transcriptome analyses.</title>
        <authorList>
            <person name="O'Connell R.J."/>
            <person name="Thon M.R."/>
            <person name="Hacquard S."/>
            <person name="Amyotte S.G."/>
            <person name="Kleemann J."/>
            <person name="Torres M.F."/>
            <person name="Damm U."/>
            <person name="Buiate E.A."/>
            <person name="Epstein L."/>
            <person name="Alkan N."/>
            <person name="Altmueller J."/>
            <person name="Alvarado-Balderrama L."/>
            <person name="Bauser C.A."/>
            <person name="Becker C."/>
            <person name="Birren B.W."/>
            <person name="Chen Z."/>
            <person name="Choi J."/>
            <person name="Crouch J.A."/>
            <person name="Duvick J.P."/>
            <person name="Farman M.A."/>
            <person name="Gan P."/>
            <person name="Heiman D."/>
            <person name="Henrissat B."/>
            <person name="Howard R.J."/>
            <person name="Kabbage M."/>
            <person name="Koch C."/>
            <person name="Kracher B."/>
            <person name="Kubo Y."/>
            <person name="Law A.D."/>
            <person name="Lebrun M.-H."/>
            <person name="Lee Y.-H."/>
            <person name="Miyara I."/>
            <person name="Moore N."/>
            <person name="Neumann U."/>
            <person name="Nordstroem K."/>
            <person name="Panaccione D.G."/>
            <person name="Panstruga R."/>
            <person name="Place M."/>
            <person name="Proctor R.H."/>
            <person name="Prusky D."/>
            <person name="Rech G."/>
            <person name="Reinhardt R."/>
            <person name="Rollins J.A."/>
            <person name="Rounsley S."/>
            <person name="Schardl C.L."/>
            <person name="Schwartz D.C."/>
            <person name="Shenoy N."/>
            <person name="Shirasu K."/>
            <person name="Sikhakolli U.R."/>
            <person name="Stueber K."/>
            <person name="Sukno S.A."/>
            <person name="Sweigard J.A."/>
            <person name="Takano Y."/>
            <person name="Takahara H."/>
            <person name="Trail F."/>
            <person name="van der Does H.C."/>
            <person name="Voll L.M."/>
            <person name="Will I."/>
            <person name="Young S."/>
            <person name="Zeng Q."/>
            <person name="Zhang J."/>
            <person name="Zhou S."/>
            <person name="Dickman M.B."/>
            <person name="Schulze-Lefert P."/>
            <person name="Ver Loren van Themaat E."/>
            <person name="Ma L.-J."/>
            <person name="Vaillancourt L.J."/>
        </authorList>
    </citation>
    <scope>NUCLEOTIDE SEQUENCE [LARGE SCALE GENOMIC DNA]</scope>
    <source>
        <strain evidence="2">IMI 349063</strain>
    </source>
</reference>
<protein>
    <submittedName>
        <fullName evidence="1">Uncharacterized protein</fullName>
    </submittedName>
</protein>